<name>A0A1W0WCW3_HYPEX</name>
<dbReference type="AlphaFoldDB" id="A0A1W0WCW3"/>
<proteinExistence type="inferred from homology"/>
<feature type="compositionally biased region" description="Basic and acidic residues" evidence="2">
    <location>
        <begin position="208"/>
        <end position="223"/>
    </location>
</feature>
<feature type="region of interest" description="Disordered" evidence="2">
    <location>
        <begin position="205"/>
        <end position="229"/>
    </location>
</feature>
<evidence type="ECO:0000313" key="3">
    <source>
        <dbReference type="EMBL" id="OQV12993.1"/>
    </source>
</evidence>
<dbReference type="PANTHER" id="PTHR13738:SF1">
    <property type="entry name" value="TROPONIN I"/>
    <property type="match status" value="1"/>
</dbReference>
<dbReference type="SUPFAM" id="SSF90250">
    <property type="entry name" value="Troponin coil-coiled subunits"/>
    <property type="match status" value="1"/>
</dbReference>
<dbReference type="EMBL" id="MTYJ01000132">
    <property type="protein sequence ID" value="OQV12993.1"/>
    <property type="molecule type" value="Genomic_DNA"/>
</dbReference>
<dbReference type="GO" id="GO:0006936">
    <property type="term" value="P:muscle contraction"/>
    <property type="evidence" value="ECO:0007669"/>
    <property type="project" value="TreeGrafter"/>
</dbReference>
<dbReference type="InterPro" id="IPR050875">
    <property type="entry name" value="Troponin_I"/>
</dbReference>
<dbReference type="PANTHER" id="PTHR13738">
    <property type="entry name" value="TROPONIN I"/>
    <property type="match status" value="1"/>
</dbReference>
<comment type="caution">
    <text evidence="3">The sequence shown here is derived from an EMBL/GenBank/DDBJ whole genome shotgun (WGS) entry which is preliminary data.</text>
</comment>
<dbReference type="Pfam" id="PF00992">
    <property type="entry name" value="Troponin"/>
    <property type="match status" value="1"/>
</dbReference>
<dbReference type="InterPro" id="IPR001978">
    <property type="entry name" value="Troponin"/>
</dbReference>
<dbReference type="GO" id="GO:0005861">
    <property type="term" value="C:troponin complex"/>
    <property type="evidence" value="ECO:0007669"/>
    <property type="project" value="InterPro"/>
</dbReference>
<feature type="region of interest" description="Disordered" evidence="2">
    <location>
        <begin position="1"/>
        <end position="42"/>
    </location>
</feature>
<evidence type="ECO:0000313" key="4">
    <source>
        <dbReference type="Proteomes" id="UP000192578"/>
    </source>
</evidence>
<accession>A0A1W0WCW3</accession>
<organism evidence="3 4">
    <name type="scientific">Hypsibius exemplaris</name>
    <name type="common">Freshwater tardigrade</name>
    <dbReference type="NCBI Taxonomy" id="2072580"/>
    <lineage>
        <taxon>Eukaryota</taxon>
        <taxon>Metazoa</taxon>
        <taxon>Ecdysozoa</taxon>
        <taxon>Tardigrada</taxon>
        <taxon>Eutardigrada</taxon>
        <taxon>Parachela</taxon>
        <taxon>Hypsibioidea</taxon>
        <taxon>Hypsibiidae</taxon>
        <taxon>Hypsibius</taxon>
    </lineage>
</organism>
<sequence>MADDREARRKERDARGKRGGEGDNEDEARAKREEKERKKAEVRMRLEEAAKAKKGVKKGFLNPERKRKLRTLLMKKAADDMKAEQERKAQERRRILEERIGSDQHSGTSDEKALADICKRYHDRIRELEDSRYDLEVKVRAKDYELNELTIQVNDLRGKFVKPTLKKVSKYETKFSKLEKTKTEGAVDFRSNLKSTGINKFAMEEEDVKDKTKPDWAAKKGEGEVEAEA</sequence>
<dbReference type="InterPro" id="IPR038077">
    <property type="entry name" value="Troponin_sf"/>
</dbReference>
<dbReference type="OrthoDB" id="371899at2759"/>
<gene>
    <name evidence="3" type="ORF">BV898_12749</name>
</gene>
<dbReference type="Gene3D" id="1.20.5.350">
    <property type="match status" value="1"/>
</dbReference>
<dbReference type="Proteomes" id="UP000192578">
    <property type="component" value="Unassembled WGS sequence"/>
</dbReference>
<comment type="similarity">
    <text evidence="1">Belongs to the troponin I family.</text>
</comment>
<evidence type="ECO:0000256" key="1">
    <source>
        <dbReference type="ARBA" id="ARBA00009930"/>
    </source>
</evidence>
<protein>
    <submittedName>
        <fullName evidence="3">Troponin I</fullName>
    </submittedName>
</protein>
<keyword evidence="4" id="KW-1185">Reference proteome</keyword>
<evidence type="ECO:0000256" key="2">
    <source>
        <dbReference type="SAM" id="MobiDB-lite"/>
    </source>
</evidence>
<reference evidence="4" key="1">
    <citation type="submission" date="2017-01" db="EMBL/GenBank/DDBJ databases">
        <title>Comparative genomics of anhydrobiosis in the tardigrade Hypsibius dujardini.</title>
        <authorList>
            <person name="Yoshida Y."/>
            <person name="Koutsovoulos G."/>
            <person name="Laetsch D."/>
            <person name="Stevens L."/>
            <person name="Kumar S."/>
            <person name="Horikawa D."/>
            <person name="Ishino K."/>
            <person name="Komine S."/>
            <person name="Tomita M."/>
            <person name="Blaxter M."/>
            <person name="Arakawa K."/>
        </authorList>
    </citation>
    <scope>NUCLEOTIDE SEQUENCE [LARGE SCALE GENOMIC DNA]</scope>
    <source>
        <strain evidence="4">Z151</strain>
    </source>
</reference>